<name>A0A5N6VQW0_9EURO</name>
<sequence length="121" mass="13221">MKTSPAALLIITHIVTISCYSLYGPNHIAGLTTKDTCYKGSAKRGCGKNHVCWKRCDDFPGAPNGAWCWTRKDDGLAPNNFLCKDDTDCEREDLSCARHFVNGEMTSVSIGMGHNDCGCMV</sequence>
<evidence type="ECO:0000256" key="1">
    <source>
        <dbReference type="SAM" id="SignalP"/>
    </source>
</evidence>
<dbReference type="PROSITE" id="PS51257">
    <property type="entry name" value="PROKAR_LIPOPROTEIN"/>
    <property type="match status" value="1"/>
</dbReference>
<feature type="chain" id="PRO_5025038097" evidence="1">
    <location>
        <begin position="20"/>
        <end position="121"/>
    </location>
</feature>
<evidence type="ECO:0000313" key="3">
    <source>
        <dbReference type="Proteomes" id="UP000325433"/>
    </source>
</evidence>
<proteinExistence type="predicted"/>
<gene>
    <name evidence="2" type="ORF">BDV41DRAFT_543302</name>
</gene>
<protein>
    <submittedName>
        <fullName evidence="2">Uncharacterized protein</fullName>
    </submittedName>
</protein>
<feature type="signal peptide" evidence="1">
    <location>
        <begin position="1"/>
        <end position="19"/>
    </location>
</feature>
<organism evidence="2 3">
    <name type="scientific">Aspergillus transmontanensis</name>
    <dbReference type="NCBI Taxonomy" id="1034304"/>
    <lineage>
        <taxon>Eukaryota</taxon>
        <taxon>Fungi</taxon>
        <taxon>Dikarya</taxon>
        <taxon>Ascomycota</taxon>
        <taxon>Pezizomycotina</taxon>
        <taxon>Eurotiomycetes</taxon>
        <taxon>Eurotiomycetidae</taxon>
        <taxon>Eurotiales</taxon>
        <taxon>Aspergillaceae</taxon>
        <taxon>Aspergillus</taxon>
        <taxon>Aspergillus subgen. Circumdati</taxon>
    </lineage>
</organism>
<dbReference type="AlphaFoldDB" id="A0A5N6VQW0"/>
<reference evidence="3" key="1">
    <citation type="submission" date="2019-04" db="EMBL/GenBank/DDBJ databases">
        <title>Friends and foes A comparative genomics studyof 23 Aspergillus species from section Flavi.</title>
        <authorList>
            <consortium name="DOE Joint Genome Institute"/>
            <person name="Kjaerbolling I."/>
            <person name="Vesth T."/>
            <person name="Frisvad J.C."/>
            <person name="Nybo J.L."/>
            <person name="Theobald S."/>
            <person name="Kildgaard S."/>
            <person name="Isbrandt T."/>
            <person name="Kuo A."/>
            <person name="Sato A."/>
            <person name="Lyhne E.K."/>
            <person name="Kogle M.E."/>
            <person name="Wiebenga A."/>
            <person name="Kun R.S."/>
            <person name="Lubbers R.J."/>
            <person name="Makela M.R."/>
            <person name="Barry K."/>
            <person name="Chovatia M."/>
            <person name="Clum A."/>
            <person name="Daum C."/>
            <person name="Haridas S."/>
            <person name="He G."/>
            <person name="LaButti K."/>
            <person name="Lipzen A."/>
            <person name="Mondo S."/>
            <person name="Riley R."/>
            <person name="Salamov A."/>
            <person name="Simmons B.A."/>
            <person name="Magnuson J.K."/>
            <person name="Henrissat B."/>
            <person name="Mortensen U.H."/>
            <person name="Larsen T.O."/>
            <person name="Devries R.P."/>
            <person name="Grigoriev I.V."/>
            <person name="Machida M."/>
            <person name="Baker S.E."/>
            <person name="Andersen M.R."/>
        </authorList>
    </citation>
    <scope>NUCLEOTIDE SEQUENCE [LARGE SCALE GENOMIC DNA]</scope>
    <source>
        <strain evidence="3">CBS 130015</strain>
    </source>
</reference>
<accession>A0A5N6VQW0</accession>
<keyword evidence="1" id="KW-0732">Signal</keyword>
<dbReference type="EMBL" id="ML738347">
    <property type="protein sequence ID" value="KAE8311007.1"/>
    <property type="molecule type" value="Genomic_DNA"/>
</dbReference>
<dbReference type="Proteomes" id="UP000325433">
    <property type="component" value="Unassembled WGS sequence"/>
</dbReference>
<keyword evidence="3" id="KW-1185">Reference proteome</keyword>
<evidence type="ECO:0000313" key="2">
    <source>
        <dbReference type="EMBL" id="KAE8311007.1"/>
    </source>
</evidence>